<dbReference type="GO" id="GO:0006355">
    <property type="term" value="P:regulation of DNA-templated transcription"/>
    <property type="evidence" value="ECO:0007669"/>
    <property type="project" value="TreeGrafter"/>
</dbReference>
<feature type="region of interest" description="Disordered" evidence="1">
    <location>
        <begin position="1"/>
        <end position="20"/>
    </location>
</feature>
<evidence type="ECO:0000256" key="1">
    <source>
        <dbReference type="SAM" id="MobiDB-lite"/>
    </source>
</evidence>
<feature type="domain" description="Activating transcription factor 7-interacting protein Fn3" evidence="2">
    <location>
        <begin position="328"/>
        <end position="422"/>
    </location>
</feature>
<dbReference type="EMBL" id="VYZN01000001">
    <property type="protein sequence ID" value="KAE9544598.1"/>
    <property type="molecule type" value="Genomic_DNA"/>
</dbReference>
<dbReference type="GO" id="GO:0005634">
    <property type="term" value="C:nucleus"/>
    <property type="evidence" value="ECO:0007669"/>
    <property type="project" value="TreeGrafter"/>
</dbReference>
<accession>A0A6G0U651</accession>
<dbReference type="PANTHER" id="PTHR23210:SF26">
    <property type="entry name" value="ACTIVATING TRANSCRIPTION FACTOR 7-INTERACTING PROTEIN 1"/>
    <property type="match status" value="1"/>
</dbReference>
<comment type="caution">
    <text evidence="3">The sequence shown here is derived from an EMBL/GenBank/DDBJ whole genome shotgun (WGS) entry which is preliminary data.</text>
</comment>
<dbReference type="OrthoDB" id="2434995at2759"/>
<evidence type="ECO:0000259" key="2">
    <source>
        <dbReference type="Pfam" id="PF16794"/>
    </source>
</evidence>
<dbReference type="Pfam" id="PF16794">
    <property type="entry name" value="fn3_4"/>
    <property type="match status" value="1"/>
</dbReference>
<proteinExistence type="predicted"/>
<evidence type="ECO:0000313" key="4">
    <source>
        <dbReference type="Proteomes" id="UP000475862"/>
    </source>
</evidence>
<feature type="region of interest" description="Disordered" evidence="1">
    <location>
        <begin position="166"/>
        <end position="186"/>
    </location>
</feature>
<dbReference type="AlphaFoldDB" id="A0A6G0U651"/>
<name>A0A6G0U651_APHGL</name>
<organism evidence="3 4">
    <name type="scientific">Aphis glycines</name>
    <name type="common">Soybean aphid</name>
    <dbReference type="NCBI Taxonomy" id="307491"/>
    <lineage>
        <taxon>Eukaryota</taxon>
        <taxon>Metazoa</taxon>
        <taxon>Ecdysozoa</taxon>
        <taxon>Arthropoda</taxon>
        <taxon>Hexapoda</taxon>
        <taxon>Insecta</taxon>
        <taxon>Pterygota</taxon>
        <taxon>Neoptera</taxon>
        <taxon>Paraneoptera</taxon>
        <taxon>Hemiptera</taxon>
        <taxon>Sternorrhyncha</taxon>
        <taxon>Aphidomorpha</taxon>
        <taxon>Aphidoidea</taxon>
        <taxon>Aphididae</taxon>
        <taxon>Aphidini</taxon>
        <taxon>Aphis</taxon>
        <taxon>Aphis</taxon>
    </lineage>
</organism>
<reference evidence="3 4" key="1">
    <citation type="submission" date="2019-08" db="EMBL/GenBank/DDBJ databases">
        <title>The genome of the soybean aphid Biotype 1, its phylome, world population structure and adaptation to the North American continent.</title>
        <authorList>
            <person name="Giordano R."/>
            <person name="Donthu R.K."/>
            <person name="Hernandez A.G."/>
            <person name="Wright C.L."/>
            <person name="Zimin A.V."/>
        </authorList>
    </citation>
    <scope>NUCLEOTIDE SEQUENCE [LARGE SCALE GENOMIC DNA]</scope>
    <source>
        <tissue evidence="3">Whole aphids</tissue>
    </source>
</reference>
<dbReference type="InterPro" id="IPR056565">
    <property type="entry name" value="Fn3_ATF7IP"/>
</dbReference>
<dbReference type="GO" id="GO:0003712">
    <property type="term" value="F:transcription coregulator activity"/>
    <property type="evidence" value="ECO:0007669"/>
    <property type="project" value="TreeGrafter"/>
</dbReference>
<dbReference type="GO" id="GO:0005667">
    <property type="term" value="C:transcription regulator complex"/>
    <property type="evidence" value="ECO:0007669"/>
    <property type="project" value="TreeGrafter"/>
</dbReference>
<gene>
    <name evidence="3" type="ORF">AGLY_000140</name>
</gene>
<dbReference type="InterPro" id="IPR026085">
    <property type="entry name" value="ATF7-int"/>
</dbReference>
<protein>
    <recommendedName>
        <fullName evidence="2">Activating transcription factor 7-interacting protein Fn3 domain-containing protein</fullName>
    </recommendedName>
</protein>
<keyword evidence="4" id="KW-1185">Reference proteome</keyword>
<dbReference type="PANTHER" id="PTHR23210">
    <property type="entry name" value="ACTIVATING TRANSCRIPTION FACTOR 7 INTERACTING PROTEIN"/>
    <property type="match status" value="1"/>
</dbReference>
<dbReference type="Proteomes" id="UP000475862">
    <property type="component" value="Unassembled WGS sequence"/>
</dbReference>
<sequence>MNENKMNNDKAEEINDQNQDPQISIKVDNEVIQLPRSKFDEILDREITKYILNNEAADENIIDPKELVNVEVWKKKFEKLSIEAKVFHKIVKRLEKDLKRNKFAQPKRCTYLTFGQNVNIYNKLERQIDIVRGNTIKNHEIFTISSDSEDQSIIITDSSITKPTTMTKIDDTNLSNSESDNNSKKLNIKYKPCPKSKKKISKRNVKVKLNGTNKVMPLNTELDQKNLTTVKCLSTIRCKRKPGPKSKTMFVDDMISSYSYNKEPDEKKMCLNKGIKDEKSKTTNLSNCNSSKKEVTKNPNICLKFSRSKYPPPYPLVPPHNTQPSWKNLPPTPNMSIKVSGNKVTLTWNLNLSLQTAEIKMYELFVCQETDAHPDVSMWKKKGNIEAKMLPMACELEMFELGYIYYFILRAVDVHNRCAPFALQQIKI</sequence>
<feature type="compositionally biased region" description="Basic and acidic residues" evidence="1">
    <location>
        <begin position="1"/>
        <end position="13"/>
    </location>
</feature>
<feature type="compositionally biased region" description="Polar residues" evidence="1">
    <location>
        <begin position="166"/>
        <end position="180"/>
    </location>
</feature>
<evidence type="ECO:0000313" key="3">
    <source>
        <dbReference type="EMBL" id="KAE9544598.1"/>
    </source>
</evidence>